<dbReference type="EMBL" id="CP002896">
    <property type="protein sequence ID" value="AEK41695.1"/>
    <property type="molecule type" value="Genomic_DNA"/>
</dbReference>
<name>A0A9R0NW81_AMYMS</name>
<evidence type="ECO:0000313" key="2">
    <source>
        <dbReference type="Proteomes" id="UP000006138"/>
    </source>
</evidence>
<sequence>MWIDSVPQPCPRCARSTVLATLRWRRQWVHVGTWRPECERAAAPAVPGGALAGAHR</sequence>
<gene>
    <name evidence="1" type="ordered locus">RAM_16035</name>
</gene>
<accession>A0A9R0NW81</accession>
<dbReference type="AlphaFoldDB" id="A0A9R0NW81"/>
<reference evidence="1 2" key="1">
    <citation type="journal article" date="2011" name="J. Bacteriol.">
        <title>Whole genome sequence of the rifamycin B-producing strain Amycolatopsis mediterranei S699.</title>
        <authorList>
            <person name="Verma M."/>
            <person name="Kaur J."/>
            <person name="Kumar M."/>
            <person name="Kumari K."/>
            <person name="Saxena A."/>
            <person name="Anand S."/>
            <person name="Nigam A."/>
            <person name="Ravi V."/>
            <person name="Raghuvanshi S."/>
            <person name="Khurana P."/>
            <person name="Tyagi A.K."/>
            <person name="Khurana J.P."/>
            <person name="Lal R."/>
        </authorList>
    </citation>
    <scope>NUCLEOTIDE SEQUENCE [LARGE SCALE GENOMIC DNA]</scope>
    <source>
        <strain evidence="1 2">S699</strain>
    </source>
</reference>
<organism evidence="1 2">
    <name type="scientific">Amycolatopsis mediterranei (strain S699)</name>
    <name type="common">Nocardia mediterranei</name>
    <dbReference type="NCBI Taxonomy" id="713604"/>
    <lineage>
        <taxon>Bacteria</taxon>
        <taxon>Bacillati</taxon>
        <taxon>Actinomycetota</taxon>
        <taxon>Actinomycetes</taxon>
        <taxon>Pseudonocardiales</taxon>
        <taxon>Pseudonocardiaceae</taxon>
        <taxon>Amycolatopsis</taxon>
    </lineage>
</organism>
<protein>
    <submittedName>
        <fullName evidence="1">Uncharacterized protein</fullName>
    </submittedName>
</protein>
<proteinExistence type="predicted"/>
<evidence type="ECO:0000313" key="1">
    <source>
        <dbReference type="EMBL" id="AEK41695.1"/>
    </source>
</evidence>
<dbReference type="Proteomes" id="UP000006138">
    <property type="component" value="Chromosome"/>
</dbReference>
<keyword evidence="2" id="KW-1185">Reference proteome</keyword>
<dbReference type="KEGG" id="amn:RAM_16035"/>